<dbReference type="PANTHER" id="PTHR43668">
    <property type="entry name" value="ALLANTOINASE"/>
    <property type="match status" value="1"/>
</dbReference>
<dbReference type="CDD" id="cd01317">
    <property type="entry name" value="DHOase_IIa"/>
    <property type="match status" value="1"/>
</dbReference>
<protein>
    <submittedName>
        <fullName evidence="5">Dihydroorotase</fullName>
        <ecNumber evidence="5">3.5.2.3</ecNumber>
    </submittedName>
</protein>
<dbReference type="InterPro" id="IPR032466">
    <property type="entry name" value="Metal_Hydrolase"/>
</dbReference>
<dbReference type="InterPro" id="IPR004722">
    <property type="entry name" value="DHOase"/>
</dbReference>
<dbReference type="EC" id="3.5.2.3" evidence="5"/>
<dbReference type="Proteomes" id="UP001172778">
    <property type="component" value="Unassembled WGS sequence"/>
</dbReference>
<feature type="domain" description="Amidohydrolase 3" evidence="3">
    <location>
        <begin position="266"/>
        <end position="423"/>
    </location>
</feature>
<reference evidence="5" key="1">
    <citation type="submission" date="2023-03" db="EMBL/GenBank/DDBJ databases">
        <title>Chitinimonas shenzhenensis gen. nov., sp. nov., a novel member of family Burkholderiaceae isolated from activated sludge collected in Shen Zhen, China.</title>
        <authorList>
            <person name="Wang X."/>
        </authorList>
    </citation>
    <scope>NUCLEOTIDE SEQUENCE</scope>
    <source>
        <strain evidence="5">DQS-5</strain>
    </source>
</reference>
<accession>A0ABT7DR86</accession>
<dbReference type="Gene3D" id="3.20.20.140">
    <property type="entry name" value="Metal-dependent hydrolases"/>
    <property type="match status" value="1"/>
</dbReference>
<evidence type="ECO:0000259" key="4">
    <source>
        <dbReference type="Pfam" id="PF12890"/>
    </source>
</evidence>
<keyword evidence="6" id="KW-1185">Reference proteome</keyword>
<dbReference type="Gene3D" id="2.30.40.10">
    <property type="entry name" value="Urease, subunit C, domain 1"/>
    <property type="match status" value="1"/>
</dbReference>
<name>A0ABT7DR86_9NEIS</name>
<dbReference type="NCBIfam" id="TIGR00857">
    <property type="entry name" value="pyrC_multi"/>
    <property type="match status" value="1"/>
</dbReference>
<comment type="caution">
    <text evidence="5">The sequence shown here is derived from an EMBL/GenBank/DDBJ whole genome shotgun (WGS) entry which is preliminary data.</text>
</comment>
<sequence length="425" mass="45680">MKRIEIVNGRLINPANQFDDQADLFIADGRIIGIGKRPDGFVADEQINASGHIVCPGLIDLSARLREPGSEHKGTLESELAAAVAGGITRLACPPDTDPTLDEPGLVRMLTHRARSLALAKVHPVGALTRGLHGKQLTEMAELRESGCIAFSHAEAPITDNLILFRAMQYAATFGLPLWLRPQDHSLANNGVAHDGEVATRLGLPSIPTLAESVAISTIVILMKETGARVHLERISSREGVEMIHAAKKYGLPLTCDVSIQHVHLSDIDIGYFDANTRLSPPLRSTRDRDALLYGLADGTIDAIVSDHTPIDDDAKLLPFGEAEPGATALELLLPLTLRWADQKHLSLGDALAKLTTGPAAILGKDVGDISVGNVADITVFDPAATWLVKPENLLSQGKHTPFAGMEMRGKVQCTIVDGRVIYRR</sequence>
<dbReference type="InterPro" id="IPR024403">
    <property type="entry name" value="DHOase_cat"/>
</dbReference>
<evidence type="ECO:0000256" key="1">
    <source>
        <dbReference type="ARBA" id="ARBA00022833"/>
    </source>
</evidence>
<dbReference type="InterPro" id="IPR013108">
    <property type="entry name" value="Amidohydro_3"/>
</dbReference>
<feature type="domain" description="Dihydroorotase catalytic" evidence="4">
    <location>
        <begin position="51"/>
        <end position="239"/>
    </location>
</feature>
<dbReference type="SUPFAM" id="SSF51338">
    <property type="entry name" value="Composite domain of metallo-dependent hydrolases"/>
    <property type="match status" value="1"/>
</dbReference>
<keyword evidence="1" id="KW-0862">Zinc</keyword>
<proteinExistence type="predicted"/>
<dbReference type="RefSeq" id="WP_284098867.1">
    <property type="nucleotide sequence ID" value="NZ_JARRAF010000001.1"/>
</dbReference>
<organism evidence="5 6">
    <name type="scientific">Parachitinimonas caeni</name>
    <dbReference type="NCBI Taxonomy" id="3031301"/>
    <lineage>
        <taxon>Bacteria</taxon>
        <taxon>Pseudomonadati</taxon>
        <taxon>Pseudomonadota</taxon>
        <taxon>Betaproteobacteria</taxon>
        <taxon>Neisseriales</taxon>
        <taxon>Chitinibacteraceae</taxon>
        <taxon>Parachitinimonas</taxon>
    </lineage>
</organism>
<dbReference type="InterPro" id="IPR050138">
    <property type="entry name" value="DHOase/Allantoinase_Hydrolase"/>
</dbReference>
<dbReference type="NCBIfam" id="NF005791">
    <property type="entry name" value="PRK07627.1"/>
    <property type="match status" value="1"/>
</dbReference>
<keyword evidence="2" id="KW-0665">Pyrimidine biosynthesis</keyword>
<dbReference type="Pfam" id="PF12890">
    <property type="entry name" value="DHOase"/>
    <property type="match status" value="1"/>
</dbReference>
<dbReference type="PANTHER" id="PTHR43668:SF2">
    <property type="entry name" value="ALLANTOINASE"/>
    <property type="match status" value="1"/>
</dbReference>
<evidence type="ECO:0000256" key="2">
    <source>
        <dbReference type="ARBA" id="ARBA00022975"/>
    </source>
</evidence>
<dbReference type="SUPFAM" id="SSF51556">
    <property type="entry name" value="Metallo-dependent hydrolases"/>
    <property type="match status" value="1"/>
</dbReference>
<evidence type="ECO:0000259" key="3">
    <source>
        <dbReference type="Pfam" id="PF07969"/>
    </source>
</evidence>
<dbReference type="GO" id="GO:0004151">
    <property type="term" value="F:dihydroorotase activity"/>
    <property type="evidence" value="ECO:0007669"/>
    <property type="project" value="UniProtKB-EC"/>
</dbReference>
<dbReference type="InterPro" id="IPR011059">
    <property type="entry name" value="Metal-dep_hydrolase_composite"/>
</dbReference>
<evidence type="ECO:0000313" key="6">
    <source>
        <dbReference type="Proteomes" id="UP001172778"/>
    </source>
</evidence>
<gene>
    <name evidence="5" type="ORF">PZA18_00810</name>
</gene>
<evidence type="ECO:0000313" key="5">
    <source>
        <dbReference type="EMBL" id="MDK2122584.1"/>
    </source>
</evidence>
<dbReference type="EMBL" id="JARRAF010000001">
    <property type="protein sequence ID" value="MDK2122584.1"/>
    <property type="molecule type" value="Genomic_DNA"/>
</dbReference>
<dbReference type="Pfam" id="PF07969">
    <property type="entry name" value="Amidohydro_3"/>
    <property type="match status" value="1"/>
</dbReference>
<keyword evidence="5" id="KW-0378">Hydrolase</keyword>